<comment type="caution">
    <text evidence="1">The sequence shown here is derived from an EMBL/GenBank/DDBJ whole genome shotgun (WGS) entry which is preliminary data.</text>
</comment>
<gene>
    <name evidence="1" type="ORF">CK797_00755</name>
</gene>
<dbReference type="PANTHER" id="PTHR11183">
    <property type="entry name" value="GLYCOGENIN SUBFAMILY MEMBER"/>
    <property type="match status" value="1"/>
</dbReference>
<name>A0A2J6NQ25_9LACO</name>
<dbReference type="RefSeq" id="WP_104687917.1">
    <property type="nucleotide sequence ID" value="NZ_PNFV01000001.1"/>
</dbReference>
<proteinExistence type="predicted"/>
<organism evidence="1 2">
    <name type="scientific">Limosilactobacillus pontis</name>
    <dbReference type="NCBI Taxonomy" id="35787"/>
    <lineage>
        <taxon>Bacteria</taxon>
        <taxon>Bacillati</taxon>
        <taxon>Bacillota</taxon>
        <taxon>Bacilli</taxon>
        <taxon>Lactobacillales</taxon>
        <taxon>Lactobacillaceae</taxon>
        <taxon>Limosilactobacillus</taxon>
    </lineage>
</organism>
<reference evidence="1 2" key="1">
    <citation type="submission" date="2017-09" db="EMBL/GenBank/DDBJ databases">
        <title>Bacterial strain isolated from the female urinary microbiota.</title>
        <authorList>
            <person name="Thomas-White K."/>
            <person name="Kumar N."/>
            <person name="Forster S."/>
            <person name="Putonti C."/>
            <person name="Lawley T."/>
            <person name="Wolfe A.J."/>
        </authorList>
    </citation>
    <scope>NUCLEOTIDE SEQUENCE [LARGE SCALE GENOMIC DNA]</scope>
    <source>
        <strain evidence="1 2">UMB0683</strain>
    </source>
</reference>
<evidence type="ECO:0008006" key="3">
    <source>
        <dbReference type="Google" id="ProtNLM"/>
    </source>
</evidence>
<dbReference type="GO" id="GO:0016757">
    <property type="term" value="F:glycosyltransferase activity"/>
    <property type="evidence" value="ECO:0007669"/>
    <property type="project" value="InterPro"/>
</dbReference>
<dbReference type="Proteomes" id="UP000239920">
    <property type="component" value="Unassembled WGS sequence"/>
</dbReference>
<accession>A0A2J6NQ25</accession>
<dbReference type="SUPFAM" id="SSF53448">
    <property type="entry name" value="Nucleotide-diphospho-sugar transferases"/>
    <property type="match status" value="1"/>
</dbReference>
<evidence type="ECO:0000313" key="2">
    <source>
        <dbReference type="Proteomes" id="UP000239920"/>
    </source>
</evidence>
<dbReference type="EMBL" id="PNFV01000001">
    <property type="protein sequence ID" value="PMB83356.1"/>
    <property type="molecule type" value="Genomic_DNA"/>
</dbReference>
<dbReference type="Gene3D" id="3.90.550.10">
    <property type="entry name" value="Spore Coat Polysaccharide Biosynthesis Protein SpsA, Chain A"/>
    <property type="match status" value="1"/>
</dbReference>
<dbReference type="InterPro" id="IPR002495">
    <property type="entry name" value="Glyco_trans_8"/>
</dbReference>
<protein>
    <recommendedName>
        <fullName evidence="3">Glycosyltransferase family 8 protein</fullName>
    </recommendedName>
</protein>
<dbReference type="OrthoDB" id="5672604at2"/>
<dbReference type="InterPro" id="IPR050587">
    <property type="entry name" value="GNT1/Glycosyltrans_8"/>
</dbReference>
<evidence type="ECO:0000313" key="1">
    <source>
        <dbReference type="EMBL" id="PMB83356.1"/>
    </source>
</evidence>
<dbReference type="Pfam" id="PF01501">
    <property type="entry name" value="Glyco_transf_8"/>
    <property type="match status" value="1"/>
</dbReference>
<dbReference type="InterPro" id="IPR029044">
    <property type="entry name" value="Nucleotide-diphossugar_trans"/>
</dbReference>
<sequence>MKYSYITFLGSDNYLIGTLALIESLKAVRSKKPIVVLVSNAVSNKTLEVLEKMDIKYIKVKDIKLPKEVSENNKTVNQSQWDKTFGKLYIFGMTDFDKLVFLDSDIFVKENIDELFDKPNMSAVFAGKSYSGNEEWEKSLNSGVMVITPQKGEDERLFTIMKENIDRYGESGIGDQDIIHMGYPKWSKNPKLEMNEKYNVFALYEPYYVSTVLGNSSIKALHFIGSKKPWNMSFGERKLYLIKRLVKQLILTKSFKGDLTTIRDFNSYCSLCDQVRKELSDNV</sequence>
<dbReference type="AlphaFoldDB" id="A0A2J6NQ25"/>